<dbReference type="SUPFAM" id="SSF53098">
    <property type="entry name" value="Ribonuclease H-like"/>
    <property type="match status" value="1"/>
</dbReference>
<keyword evidence="3" id="KW-1185">Reference proteome</keyword>
<organism evidence="2 3">
    <name type="scientific">Castilleja foliolosa</name>
    <dbReference type="NCBI Taxonomy" id="1961234"/>
    <lineage>
        <taxon>Eukaryota</taxon>
        <taxon>Viridiplantae</taxon>
        <taxon>Streptophyta</taxon>
        <taxon>Embryophyta</taxon>
        <taxon>Tracheophyta</taxon>
        <taxon>Spermatophyta</taxon>
        <taxon>Magnoliopsida</taxon>
        <taxon>eudicotyledons</taxon>
        <taxon>Gunneridae</taxon>
        <taxon>Pentapetalae</taxon>
        <taxon>asterids</taxon>
        <taxon>lamiids</taxon>
        <taxon>Lamiales</taxon>
        <taxon>Orobanchaceae</taxon>
        <taxon>Pedicularideae</taxon>
        <taxon>Castillejinae</taxon>
        <taxon>Castilleja</taxon>
    </lineage>
</organism>
<dbReference type="InterPro" id="IPR036397">
    <property type="entry name" value="RNaseH_sf"/>
</dbReference>
<evidence type="ECO:0000313" key="3">
    <source>
        <dbReference type="Proteomes" id="UP001632038"/>
    </source>
</evidence>
<dbReference type="PANTHER" id="PTHR47074">
    <property type="entry name" value="BNAC02G40300D PROTEIN"/>
    <property type="match status" value="1"/>
</dbReference>
<dbReference type="InterPro" id="IPR052929">
    <property type="entry name" value="RNase_H-like_EbsB-rel"/>
</dbReference>
<dbReference type="Proteomes" id="UP001632038">
    <property type="component" value="Unassembled WGS sequence"/>
</dbReference>
<feature type="domain" description="RNase H type-1" evidence="1">
    <location>
        <begin position="105"/>
        <end position="225"/>
    </location>
</feature>
<dbReference type="Pfam" id="PF13456">
    <property type="entry name" value="RVT_3"/>
    <property type="match status" value="1"/>
</dbReference>
<protein>
    <recommendedName>
        <fullName evidence="1">RNase H type-1 domain-containing protein</fullName>
    </recommendedName>
</protein>
<gene>
    <name evidence="2" type="ORF">CASFOL_024075</name>
</gene>
<name>A0ABD3CQA7_9LAMI</name>
<reference evidence="3" key="1">
    <citation type="journal article" date="2024" name="IScience">
        <title>Strigolactones Initiate the Formation of Haustorium-like Structures in Castilleja.</title>
        <authorList>
            <person name="Buerger M."/>
            <person name="Peterson D."/>
            <person name="Chory J."/>
        </authorList>
    </citation>
    <scope>NUCLEOTIDE SEQUENCE [LARGE SCALE GENOMIC DNA]</scope>
</reference>
<evidence type="ECO:0000259" key="1">
    <source>
        <dbReference type="Pfam" id="PF13456"/>
    </source>
</evidence>
<dbReference type="Gene3D" id="3.30.420.10">
    <property type="entry name" value="Ribonuclease H-like superfamily/Ribonuclease H"/>
    <property type="match status" value="1"/>
</dbReference>
<dbReference type="InterPro" id="IPR002156">
    <property type="entry name" value="RNaseH_domain"/>
</dbReference>
<dbReference type="PANTHER" id="PTHR47074:SF11">
    <property type="entry name" value="REVERSE TRANSCRIPTASE-LIKE PROTEIN"/>
    <property type="match status" value="1"/>
</dbReference>
<sequence length="255" mass="28872">MTIIEKVYCFALQWFSSILEDKNQIFSSNSLKAEFLVFTASLFDSIWFTRNKCSLGAKIPSVHVLEKLVARKAHEHWSSISRSEQISGPLFQKWTPPTDGWLKLNVDATFDEGSAFSALVLRNHNGSILKAASFNHLCLEPVVAESLALFDACHFLMDLNMENVIIESDCLNAITFINCNSLSCFWTISPIMEKIKTGWKDWPGWTFRYVSRTANYSAHSLAKWAKICNFVGIVPLNSILSFVFCDLGHPLVDYL</sequence>
<dbReference type="CDD" id="cd06222">
    <property type="entry name" value="RNase_H_like"/>
    <property type="match status" value="1"/>
</dbReference>
<proteinExistence type="predicted"/>
<dbReference type="InterPro" id="IPR012337">
    <property type="entry name" value="RNaseH-like_sf"/>
</dbReference>
<comment type="caution">
    <text evidence="2">The sequence shown here is derived from an EMBL/GenBank/DDBJ whole genome shotgun (WGS) entry which is preliminary data.</text>
</comment>
<dbReference type="InterPro" id="IPR044730">
    <property type="entry name" value="RNase_H-like_dom_plant"/>
</dbReference>
<dbReference type="EMBL" id="JAVIJP010000032">
    <property type="protein sequence ID" value="KAL3631091.1"/>
    <property type="molecule type" value="Genomic_DNA"/>
</dbReference>
<evidence type="ECO:0000313" key="2">
    <source>
        <dbReference type="EMBL" id="KAL3631091.1"/>
    </source>
</evidence>
<accession>A0ABD3CQA7</accession>
<dbReference type="AlphaFoldDB" id="A0ABD3CQA7"/>